<keyword evidence="3" id="KW-1185">Reference proteome</keyword>
<evidence type="ECO:0000313" key="2">
    <source>
        <dbReference type="EMBL" id="OAG10961.1"/>
    </source>
</evidence>
<feature type="compositionally biased region" description="Polar residues" evidence="1">
    <location>
        <begin position="158"/>
        <end position="168"/>
    </location>
</feature>
<dbReference type="EMBL" id="KV441549">
    <property type="protein sequence ID" value="OAG10961.1"/>
    <property type="molecule type" value="Genomic_DNA"/>
</dbReference>
<proteinExistence type="predicted"/>
<gene>
    <name evidence="2" type="ORF">CC84DRAFT_501098</name>
</gene>
<evidence type="ECO:0000256" key="1">
    <source>
        <dbReference type="SAM" id="MobiDB-lite"/>
    </source>
</evidence>
<organism evidence="2 3">
    <name type="scientific">Paraphaeosphaeria sporulosa</name>
    <dbReference type="NCBI Taxonomy" id="1460663"/>
    <lineage>
        <taxon>Eukaryota</taxon>
        <taxon>Fungi</taxon>
        <taxon>Dikarya</taxon>
        <taxon>Ascomycota</taxon>
        <taxon>Pezizomycotina</taxon>
        <taxon>Dothideomycetes</taxon>
        <taxon>Pleosporomycetidae</taxon>
        <taxon>Pleosporales</taxon>
        <taxon>Massarineae</taxon>
        <taxon>Didymosphaeriaceae</taxon>
        <taxon>Paraphaeosphaeria</taxon>
    </lineage>
</organism>
<dbReference type="InParanoid" id="A0A177CUS5"/>
<dbReference type="GeneID" id="28770044"/>
<feature type="region of interest" description="Disordered" evidence="1">
    <location>
        <begin position="106"/>
        <end position="175"/>
    </location>
</feature>
<name>A0A177CUS5_9PLEO</name>
<reference evidence="2 3" key="1">
    <citation type="submission" date="2016-05" db="EMBL/GenBank/DDBJ databases">
        <title>Comparative analysis of secretome profiles of manganese(II)-oxidizing ascomycete fungi.</title>
        <authorList>
            <consortium name="DOE Joint Genome Institute"/>
            <person name="Zeiner C.A."/>
            <person name="Purvine S.O."/>
            <person name="Zink E.M."/>
            <person name="Wu S."/>
            <person name="Pasa-Tolic L."/>
            <person name="Chaput D.L."/>
            <person name="Haridas S."/>
            <person name="Grigoriev I.V."/>
            <person name="Santelli C.M."/>
            <person name="Hansel C.M."/>
        </authorList>
    </citation>
    <scope>NUCLEOTIDE SEQUENCE [LARGE SCALE GENOMIC DNA]</scope>
    <source>
        <strain evidence="2 3">AP3s5-JAC2a</strain>
    </source>
</reference>
<sequence>MDNGKQKRCTAASAEVKWEQGRMSWNSLLGFSLHGARNRPFGENRTQQASGGGADYDNGLFEAYCSVPSAPWSRTPAGLVHRGIMLVGYWRSRCDRTSAVRLRPTSVSASARSARHVTSRRGSQVTPGSACRRRVGDGRFYLSGAAGQRPSRGDSDQSTRYPLSNLPNSHPGIDPGHSVPLPCGSSGRLAALRASRFPRARPLHRPRPATSPSAPGAYCCGEEIEHSMARCEALPFVIDCRAFGLALASTRKNGGA</sequence>
<accession>A0A177CUS5</accession>
<protein>
    <submittedName>
        <fullName evidence="2">Uncharacterized protein</fullName>
    </submittedName>
</protein>
<evidence type="ECO:0000313" key="3">
    <source>
        <dbReference type="Proteomes" id="UP000077069"/>
    </source>
</evidence>
<dbReference type="RefSeq" id="XP_018041326.1">
    <property type="nucleotide sequence ID" value="XM_018186558.1"/>
</dbReference>
<dbReference type="AlphaFoldDB" id="A0A177CUS5"/>
<dbReference type="Proteomes" id="UP000077069">
    <property type="component" value="Unassembled WGS sequence"/>
</dbReference>